<dbReference type="EMBL" id="AOHT01000051">
    <property type="protein sequence ID" value="ELY23579.1"/>
    <property type="molecule type" value="Genomic_DNA"/>
</dbReference>
<protein>
    <submittedName>
        <fullName evidence="1">Uncharacterized protein</fullName>
    </submittedName>
</protein>
<evidence type="ECO:0000313" key="2">
    <source>
        <dbReference type="EMBL" id="ELY23579.1"/>
    </source>
</evidence>
<dbReference type="eggNOG" id="arCOG13597">
    <property type="taxonomic scope" value="Archaea"/>
</dbReference>
<dbReference type="EMBL" id="CP001690">
    <property type="protein sequence ID" value="ADQ67739.1"/>
    <property type="molecule type" value="Genomic_DNA"/>
</dbReference>
<dbReference type="Proteomes" id="UP000011585">
    <property type="component" value="Unassembled WGS sequence"/>
</dbReference>
<dbReference type="KEGG" id="hbo:Hbor_21760"/>
<reference evidence="1 3" key="1">
    <citation type="journal article" date="2009" name="Stand. Genomic Sci.">
        <title>Complete genome sequence of Halogeometricum borinquense type strain (PR3).</title>
        <authorList>
            <person name="Malfatti S."/>
            <person name="Tindall B.J."/>
            <person name="Schneider S."/>
            <person name="Fahnrich R."/>
            <person name="Lapidus A."/>
            <person name="Labuttii K."/>
            <person name="Copeland A."/>
            <person name="Glavina Del Rio T."/>
            <person name="Nolan M."/>
            <person name="Chen F."/>
            <person name="Lucas S."/>
            <person name="Tice H."/>
            <person name="Cheng J.F."/>
            <person name="Bruce D."/>
            <person name="Goodwin L."/>
            <person name="Pitluck S."/>
            <person name="Anderson I."/>
            <person name="Pati A."/>
            <person name="Ivanova N."/>
            <person name="Mavromatis K."/>
            <person name="Chen A."/>
            <person name="Palaniappan K."/>
            <person name="D'haeseleer P."/>
            <person name="Goker M."/>
            <person name="Bristow J."/>
            <person name="Eisen J.A."/>
            <person name="Markowitz V."/>
            <person name="Hugenholtz P."/>
            <person name="Kyrpides N.C."/>
            <person name="Klenk H.P."/>
            <person name="Chain P."/>
        </authorList>
    </citation>
    <scope>NUCLEOTIDE SEQUENCE [LARGE SCALE GENOMIC DNA]</scope>
    <source>
        <strain evidence="3">ATCC 700274 / DSM 11551 / JCM 10706 / KCTC 4070 / PR3</strain>
        <strain evidence="1">PR 3</strain>
    </source>
</reference>
<proteinExistence type="predicted"/>
<dbReference type="HOGENOM" id="CLU_3263723_0_0_2"/>
<dbReference type="RefSeq" id="WP_006056805.1">
    <property type="nucleotide sequence ID" value="NC_014729.1"/>
</dbReference>
<evidence type="ECO:0000313" key="1">
    <source>
        <dbReference type="EMBL" id="ADQ67739.1"/>
    </source>
</evidence>
<keyword evidence="3" id="KW-1185">Reference proteome</keyword>
<dbReference type="Proteomes" id="UP000006663">
    <property type="component" value="Chromosome"/>
</dbReference>
<reference evidence="2 4" key="2">
    <citation type="journal article" date="2014" name="PLoS Genet.">
        <title>Phylogenetically driven sequencing of extremely halophilic archaea reveals strategies for static and dynamic osmo-response.</title>
        <authorList>
            <person name="Becker E.A."/>
            <person name="Seitzer P.M."/>
            <person name="Tritt A."/>
            <person name="Larsen D."/>
            <person name="Krusor M."/>
            <person name="Yao A.I."/>
            <person name="Wu D."/>
            <person name="Madern D."/>
            <person name="Eisen J.A."/>
            <person name="Darling A.E."/>
            <person name="Facciotti M.T."/>
        </authorList>
    </citation>
    <scope>NUCLEOTIDE SEQUENCE [LARGE SCALE GENOMIC DNA]</scope>
    <source>
        <strain evidence="2 4">DSM 11551</strain>
    </source>
</reference>
<organism evidence="1 3">
    <name type="scientific">Halogeometricum borinquense (strain ATCC 700274 / DSM 11551 / JCM 10706 / KCTC 4070 / PR3)</name>
    <dbReference type="NCBI Taxonomy" id="469382"/>
    <lineage>
        <taxon>Archaea</taxon>
        <taxon>Methanobacteriati</taxon>
        <taxon>Methanobacteriota</taxon>
        <taxon>Stenosarchaea group</taxon>
        <taxon>Halobacteria</taxon>
        <taxon>Halobacteriales</taxon>
        <taxon>Haloferacaceae</taxon>
        <taxon>Halogeometricum</taxon>
    </lineage>
</organism>
<dbReference type="STRING" id="469382.Hbor_21760"/>
<gene>
    <name evidence="1" type="ordered locus">Hbor_21760</name>
    <name evidence="2" type="ORF">C499_17549</name>
</gene>
<sequence>MQGDDHSADETAPLTIELCRQDGRIVVRRDTALGTFSRTIER</sequence>
<name>E4NPZ4_HALBP</name>
<dbReference type="AlphaFoldDB" id="E4NPZ4"/>
<accession>E4NPZ4</accession>
<evidence type="ECO:0000313" key="3">
    <source>
        <dbReference type="Proteomes" id="UP000006663"/>
    </source>
</evidence>
<evidence type="ECO:0000313" key="4">
    <source>
        <dbReference type="Proteomes" id="UP000011585"/>
    </source>
</evidence>
<dbReference type="GeneID" id="79382654"/>